<organism evidence="2 3">
    <name type="scientific">Marinifilum flexuosum</name>
    <dbReference type="NCBI Taxonomy" id="1117708"/>
    <lineage>
        <taxon>Bacteria</taxon>
        <taxon>Pseudomonadati</taxon>
        <taxon>Bacteroidota</taxon>
        <taxon>Bacteroidia</taxon>
        <taxon>Marinilabiliales</taxon>
        <taxon>Marinifilaceae</taxon>
    </lineage>
</organism>
<dbReference type="Proteomes" id="UP000284531">
    <property type="component" value="Unassembled WGS sequence"/>
</dbReference>
<keyword evidence="3" id="KW-1185">Reference proteome</keyword>
<dbReference type="OrthoDB" id="924386at2"/>
<evidence type="ECO:0000313" key="2">
    <source>
        <dbReference type="EMBL" id="RKE04660.1"/>
    </source>
</evidence>
<protein>
    <submittedName>
        <fullName evidence="2">WD40 repeat protein</fullName>
    </submittedName>
</protein>
<dbReference type="PROSITE" id="PS51257">
    <property type="entry name" value="PROKAR_LIPOPROTEIN"/>
    <property type="match status" value="1"/>
</dbReference>
<dbReference type="EMBL" id="RAPQ01000008">
    <property type="protein sequence ID" value="RKE04660.1"/>
    <property type="molecule type" value="Genomic_DNA"/>
</dbReference>
<reference evidence="2 3" key="1">
    <citation type="submission" date="2018-09" db="EMBL/GenBank/DDBJ databases">
        <title>Genomic Encyclopedia of Archaeal and Bacterial Type Strains, Phase II (KMG-II): from individual species to whole genera.</title>
        <authorList>
            <person name="Goeker M."/>
        </authorList>
    </citation>
    <scope>NUCLEOTIDE SEQUENCE [LARGE SCALE GENOMIC DNA]</scope>
    <source>
        <strain evidence="2 3">DSM 21950</strain>
    </source>
</reference>
<dbReference type="SUPFAM" id="SSF82171">
    <property type="entry name" value="DPP6 N-terminal domain-like"/>
    <property type="match status" value="1"/>
</dbReference>
<name>A0A419XAQ4_9BACT</name>
<gene>
    <name evidence="2" type="ORF">BXY64_1687</name>
</gene>
<feature type="signal peptide" evidence="1">
    <location>
        <begin position="1"/>
        <end position="18"/>
    </location>
</feature>
<dbReference type="RefSeq" id="WP_120239413.1">
    <property type="nucleotide sequence ID" value="NZ_RAPQ01000008.1"/>
</dbReference>
<proteinExistence type="predicted"/>
<evidence type="ECO:0000313" key="3">
    <source>
        <dbReference type="Proteomes" id="UP000284531"/>
    </source>
</evidence>
<comment type="caution">
    <text evidence="2">The sequence shown here is derived from an EMBL/GenBank/DDBJ whole genome shotgun (WGS) entry which is preliminary data.</text>
</comment>
<keyword evidence="1" id="KW-0732">Signal</keyword>
<dbReference type="AlphaFoldDB" id="A0A419XAQ4"/>
<accession>A0A419XAQ4</accession>
<feature type="chain" id="PRO_5019259355" evidence="1">
    <location>
        <begin position="19"/>
        <end position="340"/>
    </location>
</feature>
<dbReference type="Pfam" id="PF07676">
    <property type="entry name" value="PD40"/>
    <property type="match status" value="1"/>
</dbReference>
<dbReference type="InterPro" id="IPR011659">
    <property type="entry name" value="WD40"/>
</dbReference>
<evidence type="ECO:0000256" key="1">
    <source>
        <dbReference type="SAM" id="SignalP"/>
    </source>
</evidence>
<sequence>MKTLNLSFLLILLILSVACDETRYGGGGYKYNTGSLPETPVNLEDFNTEYDDYNSTAPTLGYLIPFCFSTNRNSQGNDFDVIYQPMNVNFDKTTGELIVSNEYSNWGIYKEEYNIIEMGVDKIKSVGNEFGPNLIITRDFNDTYFSLLYASDVSGDFQINFISNLNEANFTAPKEVSFLNSEFDDLYPCFNSDNTKIFFCSNREEDNFDFYSVNVDSDMDLETLLSDDTLHEVNKEEALSSTADDKCPFIFGNKMVFASNREGGFGGYDLYYCNYENGKWSQPINFGEGINSEFDEYRPILIDEGVSYTQTMMVFSSNRTGGKGGFDLYFVGIDYEHTYW</sequence>